<organism evidence="2 3">
    <name type="scientific">Chryseobacterium camelliae</name>
    <dbReference type="NCBI Taxonomy" id="1265445"/>
    <lineage>
        <taxon>Bacteria</taxon>
        <taxon>Pseudomonadati</taxon>
        <taxon>Bacteroidota</taxon>
        <taxon>Flavobacteriia</taxon>
        <taxon>Flavobacteriales</taxon>
        <taxon>Weeksellaceae</taxon>
        <taxon>Chryseobacterium group</taxon>
        <taxon>Chryseobacterium</taxon>
    </lineage>
</organism>
<dbReference type="Proteomes" id="UP001225072">
    <property type="component" value="Unassembled WGS sequence"/>
</dbReference>
<keyword evidence="3" id="KW-1185">Reference proteome</keyword>
<evidence type="ECO:0000313" key="2">
    <source>
        <dbReference type="EMBL" id="MDQ1096958.1"/>
    </source>
</evidence>
<evidence type="ECO:0000313" key="3">
    <source>
        <dbReference type="Proteomes" id="UP001225072"/>
    </source>
</evidence>
<gene>
    <name evidence="2" type="ORF">QE404_002105</name>
</gene>
<feature type="compositionally biased region" description="Basic and acidic residues" evidence="1">
    <location>
        <begin position="28"/>
        <end position="41"/>
    </location>
</feature>
<protein>
    <submittedName>
        <fullName evidence="2">Uncharacterized protein</fullName>
    </submittedName>
</protein>
<feature type="region of interest" description="Disordered" evidence="1">
    <location>
        <begin position="1"/>
        <end position="41"/>
    </location>
</feature>
<comment type="caution">
    <text evidence="2">The sequence shown here is derived from an EMBL/GenBank/DDBJ whole genome shotgun (WGS) entry which is preliminary data.</text>
</comment>
<dbReference type="EMBL" id="JAUTAL010000001">
    <property type="protein sequence ID" value="MDQ1096958.1"/>
    <property type="molecule type" value="Genomic_DNA"/>
</dbReference>
<feature type="compositionally biased region" description="Basic and acidic residues" evidence="1">
    <location>
        <begin position="1"/>
        <end position="14"/>
    </location>
</feature>
<evidence type="ECO:0000256" key="1">
    <source>
        <dbReference type="SAM" id="MobiDB-lite"/>
    </source>
</evidence>
<name>A0ABU0TIT7_9FLAO</name>
<proteinExistence type="predicted"/>
<accession>A0ABU0TIT7</accession>
<reference evidence="2 3" key="1">
    <citation type="submission" date="2023-07" db="EMBL/GenBank/DDBJ databases">
        <title>Functional and genomic diversity of the sorghum phyllosphere microbiome.</title>
        <authorList>
            <person name="Shade A."/>
        </authorList>
    </citation>
    <scope>NUCLEOTIDE SEQUENCE [LARGE SCALE GENOMIC DNA]</scope>
    <source>
        <strain evidence="2 3">SORGH_AS_1064</strain>
    </source>
</reference>
<sequence length="41" mass="4812">MMREKSAGHADLRGNKNHKSHKSYLTLKNHEENSFENRKST</sequence>